<feature type="compositionally biased region" description="Polar residues" evidence="1">
    <location>
        <begin position="568"/>
        <end position="587"/>
    </location>
</feature>
<name>A0A7S0EDZ3_9CRYP</name>
<feature type="compositionally biased region" description="Basic and acidic residues" evidence="1">
    <location>
        <begin position="211"/>
        <end position="222"/>
    </location>
</feature>
<feature type="compositionally biased region" description="Basic and acidic residues" evidence="1">
    <location>
        <begin position="557"/>
        <end position="567"/>
    </location>
</feature>
<evidence type="ECO:0000256" key="1">
    <source>
        <dbReference type="SAM" id="MobiDB-lite"/>
    </source>
</evidence>
<protein>
    <submittedName>
        <fullName evidence="2">Uncharacterized protein</fullName>
    </submittedName>
</protein>
<feature type="compositionally biased region" description="Low complexity" evidence="1">
    <location>
        <begin position="176"/>
        <end position="186"/>
    </location>
</feature>
<feature type="compositionally biased region" description="Basic and acidic residues" evidence="1">
    <location>
        <begin position="515"/>
        <end position="528"/>
    </location>
</feature>
<feature type="compositionally biased region" description="Basic and acidic residues" evidence="1">
    <location>
        <begin position="672"/>
        <end position="689"/>
    </location>
</feature>
<gene>
    <name evidence="2" type="ORF">HPHI1048_LOCUS9481</name>
</gene>
<dbReference type="EMBL" id="HBEO01013953">
    <property type="protein sequence ID" value="CAD8482338.1"/>
    <property type="molecule type" value="Transcribed_RNA"/>
</dbReference>
<feature type="region of interest" description="Disordered" evidence="1">
    <location>
        <begin position="466"/>
        <end position="500"/>
    </location>
</feature>
<evidence type="ECO:0000313" key="2">
    <source>
        <dbReference type="EMBL" id="CAD8482338.1"/>
    </source>
</evidence>
<feature type="compositionally biased region" description="Polar residues" evidence="1">
    <location>
        <begin position="26"/>
        <end position="35"/>
    </location>
</feature>
<feature type="compositionally biased region" description="Basic and acidic residues" evidence="1">
    <location>
        <begin position="237"/>
        <end position="254"/>
    </location>
</feature>
<sequence>MHENEPELESSSGVPDVHEGPETSVADENSMTTADVNIVKPARNIKGLVKPNQGDSLPSAAPEEGGNHASEPVKIEQKERKIRGLVKPETNDVPAFVKGAVRSGKQKQETSGGKQEKTSTEGMIDNVKDAQDALSRHTEDGKEANCVGEEQSSQKGKKQAEGDEAGGEEKRKAASERGSVASSSGSKNETRSGGNSQPTEEPMDSVAIARIQRELREREEKCTFSPALNPKSMQLAESKERKPLYHLDKPKVEDSQETPQKPALKIPIERQAEIVQRMSVEARVKHDEEIRKLEAELEEKNAKMIQSFSINKRSEELSNRRQAEGDVFTRLSAVDVERKRKKLQEMRSGQESLLLSSPGLSVLPKSKELAMRRSEQGDVITRLSKIDLDVKWSKIHQLKEQLSLEEASSLQEEARVDSRSRRRTEEMARKRTLQGDVITRLSGIDVEAKKARAKLMEKAARRKEDELMIKSAGGRGAGDKKSVRPKSAGAAVEGGGGEDFFERSMKFLEKKKRTLEEKRLQKQQEEAKLLSARPRMSDTSRELASSRGGGAGRAGRRSTDKEEEENKTSPSTIKSTGSHKLQEGSPNQREDRDEQHKAGKRPGKEEETKRRGEKEEEVHRANEHKEKEILLRKEMELLRQRIESLEKENQTLKEGASEKQKQIAKLKEELDTHRQEMKQKGEGQVVEHEQEQEEEDECRFGHLGADKVKEHARTCLRVALSLLSSEFNDEDSVLFANAVLTSTQACGEEELDRTNLLSLIKVIKSINGRHEH</sequence>
<proteinExistence type="predicted"/>
<feature type="region of interest" description="Disordered" evidence="1">
    <location>
        <begin position="515"/>
        <end position="627"/>
    </location>
</feature>
<feature type="region of interest" description="Disordered" evidence="1">
    <location>
        <begin position="672"/>
        <end position="697"/>
    </location>
</feature>
<dbReference type="AlphaFoldDB" id="A0A7S0EDZ3"/>
<feature type="region of interest" description="Disordered" evidence="1">
    <location>
        <begin position="1"/>
        <end position="265"/>
    </location>
</feature>
<organism evidence="2">
    <name type="scientific">Hanusia phi</name>
    <dbReference type="NCBI Taxonomy" id="3032"/>
    <lineage>
        <taxon>Eukaryota</taxon>
        <taxon>Cryptophyceae</taxon>
        <taxon>Pyrenomonadales</taxon>
        <taxon>Geminigeraceae</taxon>
        <taxon>Hanusia</taxon>
    </lineage>
</organism>
<feature type="compositionally biased region" description="Basic and acidic residues" evidence="1">
    <location>
        <begin position="588"/>
        <end position="627"/>
    </location>
</feature>
<accession>A0A7S0EDZ3</accession>
<feature type="compositionally biased region" description="Basic and acidic residues" evidence="1">
    <location>
        <begin position="126"/>
        <end position="143"/>
    </location>
</feature>
<reference evidence="2" key="1">
    <citation type="submission" date="2021-01" db="EMBL/GenBank/DDBJ databases">
        <authorList>
            <person name="Corre E."/>
            <person name="Pelletier E."/>
            <person name="Niang G."/>
            <person name="Scheremetjew M."/>
            <person name="Finn R."/>
            <person name="Kale V."/>
            <person name="Holt S."/>
            <person name="Cochrane G."/>
            <person name="Meng A."/>
            <person name="Brown T."/>
            <person name="Cohen L."/>
        </authorList>
    </citation>
    <scope>NUCLEOTIDE SEQUENCE</scope>
    <source>
        <strain evidence="2">CCMP325</strain>
    </source>
</reference>